<keyword evidence="6" id="KW-0812">Transmembrane</keyword>
<evidence type="ECO:0000256" key="7">
    <source>
        <dbReference type="ARBA" id="ARBA00022792"/>
    </source>
</evidence>
<evidence type="ECO:0000256" key="14">
    <source>
        <dbReference type="ARBA" id="ARBA00036634"/>
    </source>
</evidence>
<keyword evidence="9" id="KW-1133">Transmembrane helix</keyword>
<evidence type="ECO:0000256" key="4">
    <source>
        <dbReference type="ARBA" id="ARBA00022568"/>
    </source>
</evidence>
<dbReference type="GO" id="GO:0005262">
    <property type="term" value="F:calcium channel activity"/>
    <property type="evidence" value="ECO:0007669"/>
    <property type="project" value="UniProtKB-UniRule"/>
</dbReference>
<keyword evidence="12" id="KW-0472">Membrane</keyword>
<keyword evidence="10 15" id="KW-0406">Ion transport</keyword>
<proteinExistence type="inferred from homology"/>
<comment type="similarity">
    <text evidence="2 15">Belongs to the MCU (TC 1.A.77) family.</text>
</comment>
<sequence length="441" mass="51088">MVSSLKPYHLSKLERLHKTTSNVNQICACFKRINVIEDETEHKPISSITQLQKRLQPYSTNHALTNRLLSSHPSAIDVLTNMNHRTFHTFRSSSFFSNLSVQFIQHHSPTDHLSLLLNRRRMHSADPTVRITVTFSNGHFRLLFFDQYEAVIHYWQPVDALFQTMSSEILPNSSKERPHLKDIHKFKMFNLGRTTNDSSKPGSSDLSKYRLSSSMPFGYLFCAIDPYRVQILGFQSSGLNGSLSTVEPVLFQFKIFNDTLKNIIEWGEQNSVKSSSTTSDSSSYSSVLTGSGAAFSKQELVFLEQERHLLMNKFEPLNQKFEILVKKAKAEAHRRFKLGGLFFLSLELGFVSRLTWFEYSWDIMEPVTWALTHCSLVLTFAYFMITSDEYHLPLVERRMIVNRFWKLVKSTKFDVQAYRLLRDEISNLDRQIEALKKNTII</sequence>
<dbReference type="InterPro" id="IPR006769">
    <property type="entry name" value="MCU_C"/>
</dbReference>
<keyword evidence="8 15" id="KW-0106">Calcium</keyword>
<accession>A0A9Q0RN42</accession>
<dbReference type="Pfam" id="PF04678">
    <property type="entry name" value="MCU"/>
    <property type="match status" value="1"/>
</dbReference>
<evidence type="ECO:0000256" key="11">
    <source>
        <dbReference type="ARBA" id="ARBA00023128"/>
    </source>
</evidence>
<dbReference type="GO" id="GO:1990246">
    <property type="term" value="C:uniplex complex"/>
    <property type="evidence" value="ECO:0007669"/>
    <property type="project" value="TreeGrafter"/>
</dbReference>
<keyword evidence="5 15" id="KW-0107">Calcium channel</keyword>
<dbReference type="GO" id="GO:0051560">
    <property type="term" value="P:mitochondrial calcium ion homeostasis"/>
    <property type="evidence" value="ECO:0007669"/>
    <property type="project" value="UniProtKB-UniRule"/>
</dbReference>
<keyword evidence="13 15" id="KW-0407">Ion channel</keyword>
<evidence type="ECO:0000256" key="5">
    <source>
        <dbReference type="ARBA" id="ARBA00022673"/>
    </source>
</evidence>
<dbReference type="PANTHER" id="PTHR13462:SF10">
    <property type="entry name" value="CALCIUM UNIPORTER PROTEIN, MITOCHONDRIAL"/>
    <property type="match status" value="1"/>
</dbReference>
<keyword evidence="18" id="KW-1185">Reference proteome</keyword>
<comment type="function">
    <text evidence="15">Mitochondrial inner membrane calcium uniporter that mediates calcium uptake into mitochondria. Mitochondrial calcium homeostasis plays key roles in cellular physiology and regulates cell bioenergetics, cytoplasmic calcium signals and activation of cell death pathways.</text>
</comment>
<evidence type="ECO:0000256" key="6">
    <source>
        <dbReference type="ARBA" id="ARBA00022692"/>
    </source>
</evidence>
<dbReference type="PANTHER" id="PTHR13462">
    <property type="entry name" value="CALCIUM UNIPORTER PROTEIN, MITOCHONDRIAL"/>
    <property type="match status" value="1"/>
</dbReference>
<dbReference type="EMBL" id="JAPWDV010000001">
    <property type="protein sequence ID" value="KAJ6222023.1"/>
    <property type="molecule type" value="Genomic_DNA"/>
</dbReference>
<keyword evidence="3 15" id="KW-0813">Transport</keyword>
<evidence type="ECO:0000256" key="3">
    <source>
        <dbReference type="ARBA" id="ARBA00022448"/>
    </source>
</evidence>
<name>A0A9Q0RN42_BLOTA</name>
<evidence type="ECO:0000313" key="17">
    <source>
        <dbReference type="EMBL" id="KAJ6222023.1"/>
    </source>
</evidence>
<evidence type="ECO:0000256" key="8">
    <source>
        <dbReference type="ARBA" id="ARBA00022837"/>
    </source>
</evidence>
<dbReference type="InterPro" id="IPR039055">
    <property type="entry name" value="MCU_fam"/>
</dbReference>
<evidence type="ECO:0000256" key="2">
    <source>
        <dbReference type="ARBA" id="ARBA00005653"/>
    </source>
</evidence>
<evidence type="ECO:0000259" key="16">
    <source>
        <dbReference type="Pfam" id="PF04678"/>
    </source>
</evidence>
<protein>
    <recommendedName>
        <fullName evidence="15">Calcium uniporter protein</fullName>
    </recommendedName>
</protein>
<dbReference type="AlphaFoldDB" id="A0A9Q0RN42"/>
<keyword evidence="7 15" id="KW-0999">Mitochondrion inner membrane</keyword>
<keyword evidence="11 15" id="KW-0496">Mitochondrion</keyword>
<keyword evidence="4 15" id="KW-0109">Calcium transport</keyword>
<dbReference type="Proteomes" id="UP001142055">
    <property type="component" value="Chromosome 1"/>
</dbReference>
<evidence type="ECO:0000256" key="1">
    <source>
        <dbReference type="ARBA" id="ARBA00004448"/>
    </source>
</evidence>
<dbReference type="GO" id="GO:0036444">
    <property type="term" value="P:calcium import into the mitochondrion"/>
    <property type="evidence" value="ECO:0007669"/>
    <property type="project" value="UniProtKB-ARBA"/>
</dbReference>
<reference evidence="17" key="1">
    <citation type="submission" date="2022-12" db="EMBL/GenBank/DDBJ databases">
        <title>Genome assemblies of Blomia tropicalis.</title>
        <authorList>
            <person name="Cui Y."/>
        </authorList>
    </citation>
    <scope>NUCLEOTIDE SEQUENCE</scope>
    <source>
        <tissue evidence="17">Adult mites</tissue>
    </source>
</reference>
<comment type="catalytic activity">
    <reaction evidence="14">
        <text>Ca(2+)(in) = Ca(2+)(out)</text>
        <dbReference type="Rhea" id="RHEA:29671"/>
        <dbReference type="ChEBI" id="CHEBI:29108"/>
    </reaction>
</comment>
<comment type="caution">
    <text evidence="17">The sequence shown here is derived from an EMBL/GenBank/DDBJ whole genome shotgun (WGS) entry which is preliminary data.</text>
</comment>
<evidence type="ECO:0000256" key="12">
    <source>
        <dbReference type="ARBA" id="ARBA00023136"/>
    </source>
</evidence>
<evidence type="ECO:0000313" key="18">
    <source>
        <dbReference type="Proteomes" id="UP001142055"/>
    </source>
</evidence>
<evidence type="ECO:0000256" key="15">
    <source>
        <dbReference type="RuleBase" id="RU367035"/>
    </source>
</evidence>
<evidence type="ECO:0000256" key="13">
    <source>
        <dbReference type="ARBA" id="ARBA00023303"/>
    </source>
</evidence>
<gene>
    <name evidence="17" type="ORF">RDWZM_000568</name>
</gene>
<dbReference type="OMA" id="SEVEEWH"/>
<organism evidence="17 18">
    <name type="scientific">Blomia tropicalis</name>
    <name type="common">Mite</name>
    <dbReference type="NCBI Taxonomy" id="40697"/>
    <lineage>
        <taxon>Eukaryota</taxon>
        <taxon>Metazoa</taxon>
        <taxon>Ecdysozoa</taxon>
        <taxon>Arthropoda</taxon>
        <taxon>Chelicerata</taxon>
        <taxon>Arachnida</taxon>
        <taxon>Acari</taxon>
        <taxon>Acariformes</taxon>
        <taxon>Sarcoptiformes</taxon>
        <taxon>Astigmata</taxon>
        <taxon>Glycyphagoidea</taxon>
        <taxon>Echimyopodidae</taxon>
        <taxon>Blomia</taxon>
    </lineage>
</organism>
<evidence type="ECO:0000256" key="9">
    <source>
        <dbReference type="ARBA" id="ARBA00022989"/>
    </source>
</evidence>
<dbReference type="GO" id="GO:0015292">
    <property type="term" value="F:uniporter activity"/>
    <property type="evidence" value="ECO:0007669"/>
    <property type="project" value="UniProtKB-UniRule"/>
</dbReference>
<comment type="subcellular location">
    <subcellularLocation>
        <location evidence="1 15">Mitochondrion inner membrane</location>
        <topology evidence="1 15">Multi-pass membrane protein</topology>
    </subcellularLocation>
</comment>
<comment type="domain">
    <text evidence="15">The selectivity filter, in which calcium ions are arranged in single file, is composed of two acidic rings separated by one helical turn along the central axis of the channel pore.</text>
</comment>
<evidence type="ECO:0000256" key="10">
    <source>
        <dbReference type="ARBA" id="ARBA00023065"/>
    </source>
</evidence>
<feature type="domain" description="Calcium uniporter protein C-terminal" evidence="16">
    <location>
        <begin position="299"/>
        <end position="419"/>
    </location>
</feature>